<accession>A0A551X2N2</accession>
<dbReference type="Proteomes" id="UP000316443">
    <property type="component" value="Unassembled WGS sequence"/>
</dbReference>
<dbReference type="EMBL" id="SFCA01000258">
    <property type="protein sequence ID" value="TRT42972.1"/>
    <property type="molecule type" value="Genomic_DNA"/>
</dbReference>
<comment type="caution">
    <text evidence="2">The sequence shown here is derived from an EMBL/GenBank/DDBJ whole genome shotgun (WGS) entry which is preliminary data.</text>
</comment>
<evidence type="ECO:0000313" key="3">
    <source>
        <dbReference type="Proteomes" id="UP000316443"/>
    </source>
</evidence>
<proteinExistence type="predicted"/>
<dbReference type="AlphaFoldDB" id="A0A551X2N2"/>
<evidence type="ECO:0000313" key="2">
    <source>
        <dbReference type="EMBL" id="TRT42972.1"/>
    </source>
</evidence>
<keyword evidence="1" id="KW-0472">Membrane</keyword>
<name>A0A551X2N2_MICAE</name>
<protein>
    <submittedName>
        <fullName evidence="2">Uncharacterized protein</fullName>
    </submittedName>
</protein>
<sequence length="65" mass="7425">MGPKITGNLYRIENRNFLTIISFCAIGLTYIGAIDLCVLCVFVVRSGRSLALYLRIHFTQRLLIY</sequence>
<reference evidence="2 3" key="1">
    <citation type="submission" date="2019-01" db="EMBL/GenBank/DDBJ databases">
        <title>Coherence of Microcystis species and biogeography revealed through population genomics.</title>
        <authorList>
            <person name="Perez-Carrascal O.M."/>
            <person name="Terrat Y."/>
            <person name="Giani A."/>
            <person name="Fortin N."/>
            <person name="Tromas N."/>
            <person name="Shapiro B.J."/>
        </authorList>
    </citation>
    <scope>NUCLEOTIDE SEQUENCE [LARGE SCALE GENOMIC DNA]</scope>
    <source>
        <strain evidence="2">Ma_QC_C_20070703_M131</strain>
    </source>
</reference>
<organism evidence="2 3">
    <name type="scientific">Microcystis aeruginosa Ma_QC_C_20070703_M131</name>
    <dbReference type="NCBI Taxonomy" id="2486263"/>
    <lineage>
        <taxon>Bacteria</taxon>
        <taxon>Bacillati</taxon>
        <taxon>Cyanobacteriota</taxon>
        <taxon>Cyanophyceae</taxon>
        <taxon>Oscillatoriophycideae</taxon>
        <taxon>Chroococcales</taxon>
        <taxon>Microcystaceae</taxon>
        <taxon>Microcystis</taxon>
    </lineage>
</organism>
<keyword evidence="1" id="KW-0812">Transmembrane</keyword>
<feature type="transmembrane region" description="Helical" evidence="1">
    <location>
        <begin position="20"/>
        <end position="44"/>
    </location>
</feature>
<keyword evidence="1" id="KW-1133">Transmembrane helix</keyword>
<gene>
    <name evidence="2" type="ORF">EWV85_23260</name>
</gene>
<evidence type="ECO:0000256" key="1">
    <source>
        <dbReference type="SAM" id="Phobius"/>
    </source>
</evidence>